<comment type="similarity">
    <text evidence="2">Belongs to the plant LTP family.</text>
</comment>
<evidence type="ECO:0000256" key="2">
    <source>
        <dbReference type="ARBA" id="ARBA00009748"/>
    </source>
</evidence>
<keyword evidence="4" id="KW-0336">GPI-anchor</keyword>
<evidence type="ECO:0000256" key="3">
    <source>
        <dbReference type="ARBA" id="ARBA00022475"/>
    </source>
</evidence>
<comment type="subcellular location">
    <subcellularLocation>
        <location evidence="1">Cell membrane</location>
        <topology evidence="1">Lipid-anchor</topology>
        <topology evidence="1">GPI-anchor</topology>
    </subcellularLocation>
</comment>
<evidence type="ECO:0000256" key="8">
    <source>
        <dbReference type="ARBA" id="ARBA00023288"/>
    </source>
</evidence>
<keyword evidence="9" id="KW-0472">Membrane</keyword>
<dbReference type="GO" id="GO:0005886">
    <property type="term" value="C:plasma membrane"/>
    <property type="evidence" value="ECO:0007669"/>
    <property type="project" value="UniProtKB-SubCell"/>
</dbReference>
<dbReference type="InterPro" id="IPR043325">
    <property type="entry name" value="LTSS"/>
</dbReference>
<dbReference type="GO" id="GO:0008289">
    <property type="term" value="F:lipid binding"/>
    <property type="evidence" value="ECO:0007669"/>
    <property type="project" value="InterPro"/>
</dbReference>
<organism evidence="12 13">
    <name type="scientific">Saponaria officinalis</name>
    <name type="common">Common soapwort</name>
    <name type="synonym">Lychnis saponaria</name>
    <dbReference type="NCBI Taxonomy" id="3572"/>
    <lineage>
        <taxon>Eukaryota</taxon>
        <taxon>Viridiplantae</taxon>
        <taxon>Streptophyta</taxon>
        <taxon>Embryophyta</taxon>
        <taxon>Tracheophyta</taxon>
        <taxon>Spermatophyta</taxon>
        <taxon>Magnoliopsida</taxon>
        <taxon>eudicotyledons</taxon>
        <taxon>Gunneridae</taxon>
        <taxon>Pentapetalae</taxon>
        <taxon>Caryophyllales</taxon>
        <taxon>Caryophyllaceae</taxon>
        <taxon>Caryophylleae</taxon>
        <taxon>Saponaria</taxon>
    </lineage>
</organism>
<reference evidence="12" key="1">
    <citation type="submission" date="2024-03" db="EMBL/GenBank/DDBJ databases">
        <title>WGS assembly of Saponaria officinalis var. Norfolk2.</title>
        <authorList>
            <person name="Jenkins J."/>
            <person name="Shu S."/>
            <person name="Grimwood J."/>
            <person name="Barry K."/>
            <person name="Goodstein D."/>
            <person name="Schmutz J."/>
            <person name="Leebens-Mack J."/>
            <person name="Osbourn A."/>
        </authorList>
    </citation>
    <scope>NUCLEOTIDE SEQUENCE [LARGE SCALE GENOMIC DNA]</scope>
    <source>
        <strain evidence="12">JIC</strain>
    </source>
</reference>
<dbReference type="Gene3D" id="1.10.110.10">
    <property type="entry name" value="Plant lipid-transfer and hydrophobic proteins"/>
    <property type="match status" value="1"/>
</dbReference>
<feature type="signal peptide" evidence="10">
    <location>
        <begin position="1"/>
        <end position="25"/>
    </location>
</feature>
<keyword evidence="9" id="KW-1133">Transmembrane helix</keyword>
<accession>A0AAW1HQD8</accession>
<dbReference type="SUPFAM" id="SSF47699">
    <property type="entry name" value="Bifunctional inhibitor/lipid-transfer protein/seed storage 2S albumin"/>
    <property type="match status" value="1"/>
</dbReference>
<dbReference type="GO" id="GO:0098552">
    <property type="term" value="C:side of membrane"/>
    <property type="evidence" value="ECO:0007669"/>
    <property type="project" value="UniProtKB-KW"/>
</dbReference>
<evidence type="ECO:0000256" key="10">
    <source>
        <dbReference type="SAM" id="SignalP"/>
    </source>
</evidence>
<evidence type="ECO:0000256" key="7">
    <source>
        <dbReference type="ARBA" id="ARBA00023180"/>
    </source>
</evidence>
<evidence type="ECO:0000259" key="11">
    <source>
        <dbReference type="Pfam" id="PF14368"/>
    </source>
</evidence>
<keyword evidence="3" id="KW-1003">Cell membrane</keyword>
<protein>
    <recommendedName>
        <fullName evidence="11">Bifunctional inhibitor/plant lipid transfer protein/seed storage helical domain-containing protein</fullName>
    </recommendedName>
</protein>
<feature type="transmembrane region" description="Helical" evidence="9">
    <location>
        <begin position="151"/>
        <end position="173"/>
    </location>
</feature>
<dbReference type="AlphaFoldDB" id="A0AAW1HQD8"/>
<sequence>MEFKTTRLVFLLVAILSTNVSTFLAQIPQYGPPIPPIFPTSIYPPPSLSSSSSPPSSSSSSSSCVNSLVPCIKYLNSTRDPPDSCCDPLREVIKTDQECMCQMISTQGTFQAQLLGINISQVEMLPERCGQRVNPLACLKGSTRNSVHNSAGIGLISHIITLFSGVLFMMIIIL</sequence>
<feature type="chain" id="PRO_5043564833" description="Bifunctional inhibitor/plant lipid transfer protein/seed storage helical domain-containing protein" evidence="10">
    <location>
        <begin position="26"/>
        <end position="174"/>
    </location>
</feature>
<dbReference type="Proteomes" id="UP001443914">
    <property type="component" value="Unassembled WGS sequence"/>
</dbReference>
<dbReference type="Pfam" id="PF14368">
    <property type="entry name" value="LTP_2"/>
    <property type="match status" value="1"/>
</dbReference>
<keyword evidence="5 10" id="KW-0732">Signal</keyword>
<keyword evidence="9" id="KW-0812">Transmembrane</keyword>
<evidence type="ECO:0000256" key="6">
    <source>
        <dbReference type="ARBA" id="ARBA00023157"/>
    </source>
</evidence>
<dbReference type="PRINTS" id="PR00382">
    <property type="entry name" value="LIPIDTRNSFER"/>
</dbReference>
<dbReference type="CDD" id="cd00010">
    <property type="entry name" value="AAI_LTSS"/>
    <property type="match status" value="1"/>
</dbReference>
<gene>
    <name evidence="12" type="ORF">RND81_11G184700</name>
</gene>
<dbReference type="InterPro" id="IPR000528">
    <property type="entry name" value="Plant_nsLTP"/>
</dbReference>
<keyword evidence="8" id="KW-0449">Lipoprotein</keyword>
<evidence type="ECO:0000313" key="13">
    <source>
        <dbReference type="Proteomes" id="UP001443914"/>
    </source>
</evidence>
<keyword evidence="7" id="KW-0325">Glycoprotein</keyword>
<evidence type="ECO:0000256" key="5">
    <source>
        <dbReference type="ARBA" id="ARBA00022729"/>
    </source>
</evidence>
<evidence type="ECO:0000256" key="4">
    <source>
        <dbReference type="ARBA" id="ARBA00022622"/>
    </source>
</evidence>
<dbReference type="EMBL" id="JBDFQZ010000011">
    <property type="protein sequence ID" value="KAK9678049.1"/>
    <property type="molecule type" value="Genomic_DNA"/>
</dbReference>
<comment type="caution">
    <text evidence="12">The sequence shown here is derived from an EMBL/GenBank/DDBJ whole genome shotgun (WGS) entry which is preliminary data.</text>
</comment>
<proteinExistence type="inferred from homology"/>
<keyword evidence="13" id="KW-1185">Reference proteome</keyword>
<dbReference type="InterPro" id="IPR036312">
    <property type="entry name" value="Bifun_inhib/LTP/seed_sf"/>
</dbReference>
<evidence type="ECO:0000313" key="12">
    <source>
        <dbReference type="EMBL" id="KAK9678049.1"/>
    </source>
</evidence>
<name>A0AAW1HQD8_SAPOF</name>
<dbReference type="GO" id="GO:0006869">
    <property type="term" value="P:lipid transport"/>
    <property type="evidence" value="ECO:0007669"/>
    <property type="project" value="InterPro"/>
</dbReference>
<evidence type="ECO:0000256" key="1">
    <source>
        <dbReference type="ARBA" id="ARBA00004609"/>
    </source>
</evidence>
<feature type="domain" description="Bifunctional inhibitor/plant lipid transfer protein/seed storage helical" evidence="11">
    <location>
        <begin position="54"/>
        <end position="138"/>
    </location>
</feature>
<dbReference type="PANTHER" id="PTHR33044">
    <property type="entry name" value="BIFUNCTIONAL INHIBITOR/LIPID-TRANSFER PROTEIN/SEED STORAGE 2S ALBUMIN SUPERFAMILY PROTEIN-RELATED"/>
    <property type="match status" value="1"/>
</dbReference>
<evidence type="ECO:0000256" key="9">
    <source>
        <dbReference type="SAM" id="Phobius"/>
    </source>
</evidence>
<keyword evidence="6" id="KW-1015">Disulfide bond</keyword>
<dbReference type="InterPro" id="IPR016140">
    <property type="entry name" value="Bifunc_inhib/LTP/seed_store"/>
</dbReference>